<accession>A0A318HMP7</accession>
<dbReference type="InterPro" id="IPR029058">
    <property type="entry name" value="AB_hydrolase_fold"/>
</dbReference>
<dbReference type="InterPro" id="IPR000639">
    <property type="entry name" value="Epox_hydrolase-like"/>
</dbReference>
<dbReference type="PANTHER" id="PTHR42977:SF1">
    <property type="entry name" value="BLR6576 PROTEIN"/>
    <property type="match status" value="1"/>
</dbReference>
<gene>
    <name evidence="2" type="ORF">C8E89_11832</name>
</gene>
<dbReference type="EMBL" id="QJJU01000018">
    <property type="protein sequence ID" value="PXX05328.1"/>
    <property type="molecule type" value="Genomic_DNA"/>
</dbReference>
<comment type="caution">
    <text evidence="2">The sequence shown here is derived from an EMBL/GenBank/DDBJ whole genome shotgun (WGS) entry which is preliminary data.</text>
</comment>
<dbReference type="PRINTS" id="PR00111">
    <property type="entry name" value="ABHYDROLASE"/>
</dbReference>
<dbReference type="AlphaFoldDB" id="A0A318HMP7"/>
<evidence type="ECO:0000259" key="1">
    <source>
        <dbReference type="Pfam" id="PF00561"/>
    </source>
</evidence>
<proteinExistence type="predicted"/>
<protein>
    <submittedName>
        <fullName evidence="2">Pimeloyl-ACP methyl ester carboxylesterase</fullName>
    </submittedName>
</protein>
<reference evidence="2 3" key="2">
    <citation type="submission" date="2018-06" db="EMBL/GenBank/DDBJ databases">
        <title>Sequencing of bacterial isolates from soil warming experiment in Harvard Forest, Massachusetts, USA.</title>
        <authorList>
            <person name="Deangelis K.PhD."/>
        </authorList>
    </citation>
    <scope>NUCLEOTIDE SEQUENCE [LARGE SCALE GENOMIC DNA]</scope>
    <source>
        <strain evidence="2 3">GAS496</strain>
    </source>
</reference>
<name>A0A318HMP7_9MYCO</name>
<keyword evidence="3" id="KW-1185">Reference proteome</keyword>
<sequence>MLTPNHQIYYKGLEMVTHHRYAEVNGRRIFYREAGSPAAPAVVLLHGTPASSHQYRNLIPALADRYHVIAPDYPGFGLSDVPGVDEFKYTFDTVADHVDALLDQLGLQRYAIYVQDYGAPVGWRLALRHPERIAAIISQNGNAYVEGFVGDAMEPLFAYGRDRSEANADALRALISPDGLKWQFTHGVSDPSVVDPDSWINAHAAVASTPERVAAQLELFADYSSNVDLYPRVHEYFRTSQVPLLAVWGRNDQIFGPDGALAFARDLPSAEINLLDGGHFLLESRLAEVVALIRPFLEENLVRVAI</sequence>
<dbReference type="InterPro" id="IPR000073">
    <property type="entry name" value="AB_hydrolase_1"/>
</dbReference>
<dbReference type="Gene3D" id="3.40.50.1820">
    <property type="entry name" value="alpha/beta hydrolase"/>
    <property type="match status" value="1"/>
</dbReference>
<dbReference type="PANTHER" id="PTHR42977">
    <property type="entry name" value="HYDROLASE-RELATED"/>
    <property type="match status" value="1"/>
</dbReference>
<evidence type="ECO:0000313" key="2">
    <source>
        <dbReference type="EMBL" id="PXX05328.1"/>
    </source>
</evidence>
<dbReference type="GO" id="GO:0004301">
    <property type="term" value="F:epoxide hydrolase activity"/>
    <property type="evidence" value="ECO:0007669"/>
    <property type="project" value="TreeGrafter"/>
</dbReference>
<dbReference type="SUPFAM" id="SSF53474">
    <property type="entry name" value="alpha/beta-Hydrolases"/>
    <property type="match status" value="1"/>
</dbReference>
<feature type="domain" description="AB hydrolase-1" evidence="1">
    <location>
        <begin position="40"/>
        <end position="283"/>
    </location>
</feature>
<dbReference type="PRINTS" id="PR00412">
    <property type="entry name" value="EPOXHYDRLASE"/>
</dbReference>
<dbReference type="InterPro" id="IPR051340">
    <property type="entry name" value="Haloalkane_dehalogenase"/>
</dbReference>
<reference evidence="3" key="1">
    <citation type="submission" date="2018-05" db="EMBL/GenBank/DDBJ databases">
        <authorList>
            <person name="Deangelis K."/>
            <person name="Huntemann M."/>
            <person name="Clum A."/>
            <person name="Pillay M."/>
            <person name="Palaniappan K."/>
            <person name="Varghese N."/>
            <person name="Mikhailova N."/>
            <person name="Stamatis D."/>
            <person name="Reddy T."/>
            <person name="Daum C."/>
            <person name="Shapiro N."/>
            <person name="Ivanova N."/>
            <person name="Kyrpides N."/>
            <person name="Woyke T."/>
        </authorList>
    </citation>
    <scope>NUCLEOTIDE SEQUENCE [LARGE SCALE GENOMIC DNA]</scope>
    <source>
        <strain evidence="3">GAS496</strain>
    </source>
</reference>
<organism evidence="2 3">
    <name type="scientific">Mycolicibacterium moriokaense</name>
    <dbReference type="NCBI Taxonomy" id="39691"/>
    <lineage>
        <taxon>Bacteria</taxon>
        <taxon>Bacillati</taxon>
        <taxon>Actinomycetota</taxon>
        <taxon>Actinomycetes</taxon>
        <taxon>Mycobacteriales</taxon>
        <taxon>Mycobacteriaceae</taxon>
        <taxon>Mycolicibacterium</taxon>
    </lineage>
</organism>
<dbReference type="Proteomes" id="UP000247781">
    <property type="component" value="Unassembled WGS sequence"/>
</dbReference>
<evidence type="ECO:0000313" key="3">
    <source>
        <dbReference type="Proteomes" id="UP000247781"/>
    </source>
</evidence>
<dbReference type="Pfam" id="PF00561">
    <property type="entry name" value="Abhydrolase_1"/>
    <property type="match status" value="1"/>
</dbReference>